<feature type="domain" description="Putative restriction endonuclease" evidence="2">
    <location>
        <begin position="29"/>
        <end position="143"/>
    </location>
</feature>
<dbReference type="InterPro" id="IPR011335">
    <property type="entry name" value="Restrct_endonuc-II-like"/>
</dbReference>
<dbReference type="Pfam" id="PF05685">
    <property type="entry name" value="Uma2"/>
    <property type="match status" value="1"/>
</dbReference>
<dbReference type="RefSeq" id="WP_277866125.1">
    <property type="nucleotide sequence ID" value="NZ_JAKKUT010000002.1"/>
</dbReference>
<feature type="compositionally biased region" description="Basic and acidic residues" evidence="1">
    <location>
        <begin position="222"/>
        <end position="235"/>
    </location>
</feature>
<keyword evidence="3" id="KW-0255">Endonuclease</keyword>
<feature type="region of interest" description="Disordered" evidence="1">
    <location>
        <begin position="197"/>
        <end position="235"/>
    </location>
</feature>
<sequence>MALSVEPTIHYPDSDGQPMADNTRQFRWIVLLKENLECLFANDPNVFVAGDLLWYPVEGRPDIRVAPDVMVIFGRPKGDRGSYQQWLEAGITPQVVFEILSPGNRLTEMVKKLQFYDRHGVEEYYIYDPDLQELSILVRTPQGLDTVEMIDHWRSPRLGIEFVLGEDDLEVYYPDGRRFLTTIELAQQIKEAQQRAEQEAFRAQQETQRAEQEALRAQQETQRAEQEALRAEQETQRADRLAAYLRSQGIDPEQI</sequence>
<dbReference type="CDD" id="cd06260">
    <property type="entry name" value="DUF820-like"/>
    <property type="match status" value="1"/>
</dbReference>
<reference evidence="3" key="1">
    <citation type="journal article" date="2022" name="Genome Biol. Evol.">
        <title>A New Gene Family Diagnostic for Intracellular Biomineralization of Amorphous Ca Carbonates by Cyanobacteria.</title>
        <authorList>
            <person name="Benzerara K."/>
            <person name="Duprat E."/>
            <person name="Bitard-Feildel T."/>
            <person name="Caumes G."/>
            <person name="Cassier-Chauvat C."/>
            <person name="Chauvat F."/>
            <person name="Dezi M."/>
            <person name="Diop S.I."/>
            <person name="Gaschignard G."/>
            <person name="Gorgen S."/>
            <person name="Gugger M."/>
            <person name="Lopez-Garcia P."/>
            <person name="Millet M."/>
            <person name="Skouri-Panet F."/>
            <person name="Moreira D."/>
            <person name="Callebaut I."/>
        </authorList>
    </citation>
    <scope>NUCLEOTIDE SEQUENCE</scope>
    <source>
        <strain evidence="3">G9</strain>
    </source>
</reference>
<name>A0ABT6EWR4_9SYNE</name>
<gene>
    <name evidence="3" type="ORF">L3556_04565</name>
</gene>
<accession>A0ABT6EWR4</accession>
<dbReference type="EMBL" id="JAKKUT010000002">
    <property type="protein sequence ID" value="MDG2990210.1"/>
    <property type="molecule type" value="Genomic_DNA"/>
</dbReference>
<keyword evidence="3" id="KW-0540">Nuclease</keyword>
<keyword evidence="4" id="KW-1185">Reference proteome</keyword>
<evidence type="ECO:0000313" key="3">
    <source>
        <dbReference type="EMBL" id="MDG2990210.1"/>
    </source>
</evidence>
<dbReference type="Proteomes" id="UP001154265">
    <property type="component" value="Unassembled WGS sequence"/>
</dbReference>
<reference evidence="3" key="2">
    <citation type="submission" date="2022-01" db="EMBL/GenBank/DDBJ databases">
        <authorList>
            <person name="Zivanovic Y."/>
            <person name="Moreira D."/>
            <person name="Lopez-Garcia P."/>
        </authorList>
    </citation>
    <scope>NUCLEOTIDE SEQUENCE</scope>
    <source>
        <strain evidence="3">G9</strain>
    </source>
</reference>
<comment type="caution">
    <text evidence="3">The sequence shown here is derived from an EMBL/GenBank/DDBJ whole genome shotgun (WGS) entry which is preliminary data.</text>
</comment>
<dbReference type="GO" id="GO:0004519">
    <property type="term" value="F:endonuclease activity"/>
    <property type="evidence" value="ECO:0007669"/>
    <property type="project" value="UniProtKB-KW"/>
</dbReference>
<evidence type="ECO:0000256" key="1">
    <source>
        <dbReference type="SAM" id="MobiDB-lite"/>
    </source>
</evidence>
<dbReference type="InterPro" id="IPR012296">
    <property type="entry name" value="Nuclease_put_TT1808"/>
</dbReference>
<dbReference type="Gene3D" id="3.90.1570.10">
    <property type="entry name" value="tt1808, chain A"/>
    <property type="match status" value="1"/>
</dbReference>
<dbReference type="PANTHER" id="PTHR33352">
    <property type="entry name" value="SLR1095 PROTEIN"/>
    <property type="match status" value="1"/>
</dbReference>
<dbReference type="PANTHER" id="PTHR33352:SF2">
    <property type="entry name" value="SLL0995 PROTEIN"/>
    <property type="match status" value="1"/>
</dbReference>
<dbReference type="InterPro" id="IPR008538">
    <property type="entry name" value="Uma2"/>
</dbReference>
<protein>
    <submittedName>
        <fullName evidence="3">Uma2 family endonuclease</fullName>
    </submittedName>
</protein>
<organism evidence="3 4">
    <name type="scientific">Candidatus Synechococcus calcipolaris G9</name>
    <dbReference type="NCBI Taxonomy" id="1497997"/>
    <lineage>
        <taxon>Bacteria</taxon>
        <taxon>Bacillati</taxon>
        <taxon>Cyanobacteriota</taxon>
        <taxon>Cyanophyceae</taxon>
        <taxon>Synechococcales</taxon>
        <taxon>Synechococcaceae</taxon>
        <taxon>Synechococcus</taxon>
    </lineage>
</organism>
<dbReference type="SUPFAM" id="SSF52980">
    <property type="entry name" value="Restriction endonuclease-like"/>
    <property type="match status" value="1"/>
</dbReference>
<evidence type="ECO:0000259" key="2">
    <source>
        <dbReference type="Pfam" id="PF05685"/>
    </source>
</evidence>
<proteinExistence type="predicted"/>
<keyword evidence="3" id="KW-0378">Hydrolase</keyword>
<evidence type="ECO:0000313" key="4">
    <source>
        <dbReference type="Proteomes" id="UP001154265"/>
    </source>
</evidence>